<dbReference type="Gene3D" id="1.10.150.20">
    <property type="entry name" value="5' to 3' exonuclease, C-terminal subdomain"/>
    <property type="match status" value="1"/>
</dbReference>
<dbReference type="Gene3D" id="3.40.50.10130">
    <property type="match status" value="1"/>
</dbReference>
<evidence type="ECO:0000256" key="6">
    <source>
        <dbReference type="ARBA" id="ARBA00022801"/>
    </source>
</evidence>
<keyword evidence="7" id="KW-0238">DNA-binding</keyword>
<dbReference type="FunFam" id="1.10.150.20:FF:000038">
    <property type="entry name" value="DNA repair endonuclease UVH1"/>
    <property type="match status" value="1"/>
</dbReference>
<evidence type="ECO:0000313" key="12">
    <source>
        <dbReference type="EMBL" id="MPA50795.1"/>
    </source>
</evidence>
<dbReference type="GO" id="GO:0003684">
    <property type="term" value="F:damaged DNA binding"/>
    <property type="evidence" value="ECO:0007669"/>
    <property type="project" value="TreeGrafter"/>
</dbReference>
<comment type="similarity">
    <text evidence="2">Belongs to the XPF family.</text>
</comment>
<accession>A0A5B7A3Q6</accession>
<evidence type="ECO:0000256" key="2">
    <source>
        <dbReference type="ARBA" id="ARBA00010015"/>
    </source>
</evidence>
<dbReference type="GO" id="GO:0000712">
    <property type="term" value="P:resolution of meiotic recombination intermediates"/>
    <property type="evidence" value="ECO:0007669"/>
    <property type="project" value="TreeGrafter"/>
</dbReference>
<feature type="region of interest" description="Disordered" evidence="10">
    <location>
        <begin position="528"/>
        <end position="590"/>
    </location>
</feature>
<feature type="compositionally biased region" description="Polar residues" evidence="10">
    <location>
        <begin position="727"/>
        <end position="743"/>
    </location>
</feature>
<organism evidence="12">
    <name type="scientific">Davidia involucrata</name>
    <name type="common">Dove tree</name>
    <dbReference type="NCBI Taxonomy" id="16924"/>
    <lineage>
        <taxon>Eukaryota</taxon>
        <taxon>Viridiplantae</taxon>
        <taxon>Streptophyta</taxon>
        <taxon>Embryophyta</taxon>
        <taxon>Tracheophyta</taxon>
        <taxon>Spermatophyta</taxon>
        <taxon>Magnoliopsida</taxon>
        <taxon>eudicotyledons</taxon>
        <taxon>Gunneridae</taxon>
        <taxon>Pentapetalae</taxon>
        <taxon>asterids</taxon>
        <taxon>Cornales</taxon>
        <taxon>Nyssaceae</taxon>
        <taxon>Davidia</taxon>
    </lineage>
</organism>
<keyword evidence="8" id="KW-0234">DNA repair</keyword>
<evidence type="ECO:0000256" key="9">
    <source>
        <dbReference type="ARBA" id="ARBA00023242"/>
    </source>
</evidence>
<proteinExistence type="inferred from homology"/>
<dbReference type="GO" id="GO:0000110">
    <property type="term" value="C:nucleotide-excision repair factor 1 complex"/>
    <property type="evidence" value="ECO:0007669"/>
    <property type="project" value="TreeGrafter"/>
</dbReference>
<evidence type="ECO:0000256" key="10">
    <source>
        <dbReference type="SAM" id="MobiDB-lite"/>
    </source>
</evidence>
<dbReference type="Pfam" id="PF02732">
    <property type="entry name" value="ERCC4"/>
    <property type="match status" value="1"/>
</dbReference>
<reference evidence="12" key="1">
    <citation type="submission" date="2019-08" db="EMBL/GenBank/DDBJ databases">
        <title>Reference gene set and small RNA set construction with multiple tissues from Davidia involucrata Baill.</title>
        <authorList>
            <person name="Yang H."/>
            <person name="Zhou C."/>
            <person name="Li G."/>
            <person name="Wang J."/>
            <person name="Gao P."/>
            <person name="Wang M."/>
            <person name="Wang R."/>
            <person name="Zhao Y."/>
        </authorList>
    </citation>
    <scope>NUCLEOTIDE SEQUENCE</scope>
    <source>
        <tissue evidence="12">Mixed with DoveR01_LX</tissue>
    </source>
</reference>
<evidence type="ECO:0000256" key="4">
    <source>
        <dbReference type="ARBA" id="ARBA00022759"/>
    </source>
</evidence>
<feature type="compositionally biased region" description="Polar residues" evidence="10">
    <location>
        <begin position="490"/>
        <end position="501"/>
    </location>
</feature>
<dbReference type="InterPro" id="IPR010994">
    <property type="entry name" value="RuvA_2-like"/>
</dbReference>
<dbReference type="PANTHER" id="PTHR10150:SF0">
    <property type="entry name" value="DNA REPAIR ENDONUCLEASE XPF"/>
    <property type="match status" value="1"/>
</dbReference>
<feature type="compositionally biased region" description="Basic and acidic residues" evidence="10">
    <location>
        <begin position="560"/>
        <end position="575"/>
    </location>
</feature>
<dbReference type="GO" id="GO:0000014">
    <property type="term" value="F:single-stranded DNA endodeoxyribonuclease activity"/>
    <property type="evidence" value="ECO:0007669"/>
    <property type="project" value="TreeGrafter"/>
</dbReference>
<dbReference type="FunFam" id="3.40.50.10130:FF:000002">
    <property type="entry name" value="DNA repair endonuclease XPF"/>
    <property type="match status" value="1"/>
</dbReference>
<keyword evidence="9" id="KW-0539">Nucleus</keyword>
<name>A0A5B7A3Q6_DAVIN</name>
<dbReference type="EMBL" id="GHES01020236">
    <property type="protein sequence ID" value="MPA50795.1"/>
    <property type="molecule type" value="Transcribed_RNA"/>
</dbReference>
<dbReference type="PANTHER" id="PTHR10150">
    <property type="entry name" value="DNA REPAIR ENDONUCLEASE XPF"/>
    <property type="match status" value="1"/>
</dbReference>
<dbReference type="SUPFAM" id="SSF52980">
    <property type="entry name" value="Restriction endonuclease-like"/>
    <property type="match status" value="1"/>
</dbReference>
<dbReference type="SMART" id="SM00891">
    <property type="entry name" value="ERCC4"/>
    <property type="match status" value="1"/>
</dbReference>
<dbReference type="InterPro" id="IPR011335">
    <property type="entry name" value="Restrct_endonuc-II-like"/>
</dbReference>
<protein>
    <submittedName>
        <fullName evidence="12">Putative DNA repair endonuclease UVH1</fullName>
        <ecNumber evidence="12">3.1.-.-</ecNumber>
    </submittedName>
</protein>
<feature type="region of interest" description="Disordered" evidence="10">
    <location>
        <begin position="727"/>
        <end position="749"/>
    </location>
</feature>
<keyword evidence="4 12" id="KW-0255">Endonuclease</keyword>
<dbReference type="GO" id="GO:1901255">
    <property type="term" value="P:nucleotide-excision repair involved in interstrand cross-link repair"/>
    <property type="evidence" value="ECO:0007669"/>
    <property type="project" value="TreeGrafter"/>
</dbReference>
<comment type="subcellular location">
    <subcellularLocation>
        <location evidence="1">Nucleus</location>
    </subcellularLocation>
</comment>
<dbReference type="SUPFAM" id="SSF47781">
    <property type="entry name" value="RuvA domain 2-like"/>
    <property type="match status" value="1"/>
</dbReference>
<feature type="domain" description="ERCC4" evidence="11">
    <location>
        <begin position="757"/>
        <end position="837"/>
    </location>
</feature>
<keyword evidence="6 12" id="KW-0378">Hydrolase</keyword>
<sequence>MVQFHEQIISDLLEDPNGGLVVLSSGLSLHKLIASLLLLHHPSQGTLLLLSASPSQKSSILSTLQLQNPNDAEIPNLPSEITSDLPAHHRLSLYSSGRAFFITARILIVDLLTARLPTSAISGLIIVNAHSLSDTSTEAFIVRILRSFNRSLYIRAFSDKPHAMVSGFAKAERTLKCLYLRKLHFWPRFQVYVSQDLERDPPEVVDVRVSMSSYMKGIQKAVIEVMDACLKEMRKTNKVDVEDLTVENGLFKSFDEIVRRQLDPIWHTLGKKTKQLVSDLKTLRKLLDYLVRYDAVTFLKYLDSLRASESFRSVWIFAESSYKIFEYAKKRVYHFARSDGGKLVGQSKPVATKKRKLEYSNKEKEDSLPMSTNSGVVLEEVLEEAPKWKVLREVLEEIEEERQKQALSKEELVISGEEDDNGIVLVACKDERSCMQLEDCIMNSPHKVMREEWKKYLLSKVELHSLPKRNKKKTKDPKGFGILDGIIPTSPGQKAEGSSISKQEHDALLAAASEISKQAKKDIIVEDNPLPCVGSAGRGKGRGKGRNKKTSGNVQISVNGDDKNNNEAATNDKSKIVASESEGQTNETDPVVADGFHASILKGAPADKGVIRKHVQGIDARPLNNAKRIPPVHFYALESDQHVLDILQPSVIIVYHPDMAFVREIEIYKAENPSKKLKVYFLFYEESTEVQKFEASIRRENGAFESLIRQKSLMMIPVDQDGRCLGLNSSTEPQSRTSQNSITRKAGGRKEAEKEMQVIVDMREFMSSLPNVLHQKGMRIIPLTLEVGDYILSPLICVERKSIQDLFGSFASGRLYHQVEMMVRYYRIPVLLIEFSQDKSFSFQSASDIGDDVTPNSIISKLSLLALHFPRLRIVWSRSLHATAEIFASLKANQDEPDEVKAIRVGVPSEEGIVENDVRAENYNTSAVEFLRRLPGVTDSNYRAIMEGCKSLAELALLPVERLAELMGGQKAAKTLRDFLDAKYPTLL</sequence>
<evidence type="ECO:0000256" key="3">
    <source>
        <dbReference type="ARBA" id="ARBA00022722"/>
    </source>
</evidence>
<dbReference type="AlphaFoldDB" id="A0A5B7A3Q6"/>
<evidence type="ECO:0000256" key="5">
    <source>
        <dbReference type="ARBA" id="ARBA00022763"/>
    </source>
</evidence>
<keyword evidence="5" id="KW-0227">DNA damage</keyword>
<evidence type="ECO:0000256" key="7">
    <source>
        <dbReference type="ARBA" id="ARBA00023125"/>
    </source>
</evidence>
<dbReference type="GO" id="GO:0003697">
    <property type="term" value="F:single-stranded DNA binding"/>
    <property type="evidence" value="ECO:0007669"/>
    <property type="project" value="TreeGrafter"/>
</dbReference>
<evidence type="ECO:0000259" key="11">
    <source>
        <dbReference type="SMART" id="SM00891"/>
    </source>
</evidence>
<dbReference type="EC" id="3.1.-.-" evidence="12"/>
<dbReference type="CDD" id="cd20078">
    <property type="entry name" value="XPF_nuclease_XPF_euk"/>
    <property type="match status" value="1"/>
</dbReference>
<keyword evidence="3" id="KW-0540">Nuclease</keyword>
<dbReference type="InterPro" id="IPR006166">
    <property type="entry name" value="ERCC4_domain"/>
</dbReference>
<feature type="compositionally biased region" description="Basic residues" evidence="10">
    <location>
        <begin position="539"/>
        <end position="549"/>
    </location>
</feature>
<gene>
    <name evidence="12" type="ORF">Din_020236</name>
</gene>
<dbReference type="InterPro" id="IPR047520">
    <property type="entry name" value="XPF_nuclease"/>
</dbReference>
<evidence type="ECO:0000256" key="8">
    <source>
        <dbReference type="ARBA" id="ARBA00023204"/>
    </source>
</evidence>
<feature type="region of interest" description="Disordered" evidence="10">
    <location>
        <begin position="468"/>
        <end position="502"/>
    </location>
</feature>
<evidence type="ECO:0000256" key="1">
    <source>
        <dbReference type="ARBA" id="ARBA00004123"/>
    </source>
</evidence>
<dbReference type="GO" id="GO:0000724">
    <property type="term" value="P:double-strand break repair via homologous recombination"/>
    <property type="evidence" value="ECO:0007669"/>
    <property type="project" value="TreeGrafter"/>
</dbReference>